<organism evidence="2 3">
    <name type="scientific">Phanerochaete sordida</name>
    <dbReference type="NCBI Taxonomy" id="48140"/>
    <lineage>
        <taxon>Eukaryota</taxon>
        <taxon>Fungi</taxon>
        <taxon>Dikarya</taxon>
        <taxon>Basidiomycota</taxon>
        <taxon>Agaricomycotina</taxon>
        <taxon>Agaricomycetes</taxon>
        <taxon>Polyporales</taxon>
        <taxon>Phanerochaetaceae</taxon>
        <taxon>Phanerochaete</taxon>
    </lineage>
</organism>
<gene>
    <name evidence="2" type="ORF">PsYK624_162380</name>
</gene>
<evidence type="ECO:0000313" key="2">
    <source>
        <dbReference type="EMBL" id="GJE99962.1"/>
    </source>
</evidence>
<dbReference type="AlphaFoldDB" id="A0A9P3GQJ4"/>
<keyword evidence="1" id="KW-0472">Membrane</keyword>
<feature type="transmembrane region" description="Helical" evidence="1">
    <location>
        <begin position="161"/>
        <end position="179"/>
    </location>
</feature>
<dbReference type="EMBL" id="BPQB01000127">
    <property type="protein sequence ID" value="GJE99962.1"/>
    <property type="molecule type" value="Genomic_DNA"/>
</dbReference>
<evidence type="ECO:0000313" key="3">
    <source>
        <dbReference type="Proteomes" id="UP000703269"/>
    </source>
</evidence>
<proteinExistence type="predicted"/>
<name>A0A9P3GQJ4_9APHY</name>
<evidence type="ECO:0000256" key="1">
    <source>
        <dbReference type="SAM" id="Phobius"/>
    </source>
</evidence>
<sequence>MRCSIYYSTSSLQAASAAETTGNSSRLMRDDRLAPVSDDACERGGFPAECPTWRESLTYDPANRPQTAAGCIQSSSSREALQDANVLNGFLDAVRLTWRLRSSLSWGTMVQMLVLPVIPLGSTSSVGSADATGRGRAQQALPLLQRLETARRKLSQAAPRALVVYLVLLAMKASFPTVFG</sequence>
<keyword evidence="1" id="KW-1133">Transmembrane helix</keyword>
<accession>A0A9P3GQJ4</accession>
<keyword evidence="1" id="KW-0812">Transmembrane</keyword>
<reference evidence="2 3" key="1">
    <citation type="submission" date="2021-08" db="EMBL/GenBank/DDBJ databases">
        <title>Draft Genome Sequence of Phanerochaete sordida strain YK-624.</title>
        <authorList>
            <person name="Mori T."/>
            <person name="Dohra H."/>
            <person name="Suzuki T."/>
            <person name="Kawagishi H."/>
            <person name="Hirai H."/>
        </authorList>
    </citation>
    <scope>NUCLEOTIDE SEQUENCE [LARGE SCALE GENOMIC DNA]</scope>
    <source>
        <strain evidence="2 3">YK-624</strain>
    </source>
</reference>
<protein>
    <submittedName>
        <fullName evidence="2">Uncharacterized protein</fullName>
    </submittedName>
</protein>
<comment type="caution">
    <text evidence="2">The sequence shown here is derived from an EMBL/GenBank/DDBJ whole genome shotgun (WGS) entry which is preliminary data.</text>
</comment>
<dbReference type="Proteomes" id="UP000703269">
    <property type="component" value="Unassembled WGS sequence"/>
</dbReference>
<keyword evidence="3" id="KW-1185">Reference proteome</keyword>